<name>A0A100XBQ1_MYCTH</name>
<dbReference type="Pfam" id="PF12697">
    <property type="entry name" value="Abhydrolase_6"/>
    <property type="match status" value="1"/>
</dbReference>
<dbReference type="InterPro" id="IPR029058">
    <property type="entry name" value="AB_hydrolase_fold"/>
</dbReference>
<dbReference type="EMBL" id="BCTB01000003">
    <property type="protein sequence ID" value="GAT13654.1"/>
    <property type="molecule type" value="Genomic_DNA"/>
</dbReference>
<dbReference type="InterPro" id="IPR050266">
    <property type="entry name" value="AB_hydrolase_sf"/>
</dbReference>
<dbReference type="Proteomes" id="UP000069654">
    <property type="component" value="Unassembled WGS sequence"/>
</dbReference>
<dbReference type="STRING" id="1797.RMCT_0625"/>
<gene>
    <name evidence="2" type="ORF">RMCT_0625</name>
</gene>
<evidence type="ECO:0000313" key="3">
    <source>
        <dbReference type="Proteomes" id="UP000069654"/>
    </source>
</evidence>
<dbReference type="OMA" id="QMDELGW"/>
<reference evidence="3" key="2">
    <citation type="submission" date="2016-02" db="EMBL/GenBank/DDBJ databases">
        <title>Draft genome sequence of five rapidly growing Mycobacterium species.</title>
        <authorList>
            <person name="Katahira K."/>
            <person name="Gotou Y."/>
            <person name="Iida K."/>
            <person name="Ogura Y."/>
            <person name="Hayashi T."/>
        </authorList>
    </citation>
    <scope>NUCLEOTIDE SEQUENCE [LARGE SCALE GENOMIC DNA]</scope>
    <source>
        <strain evidence="3">JCM6362</strain>
    </source>
</reference>
<dbReference type="InterPro" id="IPR000639">
    <property type="entry name" value="Epox_hydrolase-like"/>
</dbReference>
<dbReference type="OrthoDB" id="27092at2"/>
<sequence>MSERAPIHLGSGEPVLLLHPFMMSQSVWKDVAPRIAGTGRYEVYAPTMPGHNGGVKGRFFLDTAELADDMERRLDELGWDTAHIVGNSLGGWVAFELERRGRARTLTGIAPAGGWHRWSPAKYEIVGKFVLGFPVWAVAKLLGRRAARLPIARQLAFVAVSAYPDGISDDDLVQIIDDVTHCAAYYQLLVKALLLPGLMELAETSVPTHLVVCEKDRVLPNPRFVDHFHKNLREITRYTELDGVGHIPMFEAPQRVADLIVDFLDDHTGKRRQASPGAVG</sequence>
<protein>
    <submittedName>
        <fullName evidence="2">Alpha/beta hydrolase fold protein</fullName>
    </submittedName>
</protein>
<comment type="caution">
    <text evidence="2">The sequence shown here is derived from an EMBL/GenBank/DDBJ whole genome shotgun (WGS) entry which is preliminary data.</text>
</comment>
<evidence type="ECO:0000259" key="1">
    <source>
        <dbReference type="Pfam" id="PF12697"/>
    </source>
</evidence>
<keyword evidence="2" id="KW-0378">Hydrolase</keyword>
<dbReference type="PANTHER" id="PTHR43798">
    <property type="entry name" value="MONOACYLGLYCEROL LIPASE"/>
    <property type="match status" value="1"/>
</dbReference>
<dbReference type="SUPFAM" id="SSF53474">
    <property type="entry name" value="alpha/beta-Hydrolases"/>
    <property type="match status" value="1"/>
</dbReference>
<feature type="domain" description="AB hydrolase-1" evidence="1">
    <location>
        <begin position="15"/>
        <end position="258"/>
    </location>
</feature>
<dbReference type="GO" id="GO:0047372">
    <property type="term" value="F:monoacylglycerol lipase activity"/>
    <property type="evidence" value="ECO:0007669"/>
    <property type="project" value="TreeGrafter"/>
</dbReference>
<accession>A0A100XBQ1</accession>
<dbReference type="AlphaFoldDB" id="A0A100XBQ1"/>
<dbReference type="PRINTS" id="PR00412">
    <property type="entry name" value="EPOXHYDRLASE"/>
</dbReference>
<organism evidence="2 3">
    <name type="scientific">Mycolicibacterium thermoresistibile</name>
    <name type="common">Mycobacterium thermoresistibile</name>
    <dbReference type="NCBI Taxonomy" id="1797"/>
    <lineage>
        <taxon>Bacteria</taxon>
        <taxon>Bacillati</taxon>
        <taxon>Actinomycetota</taxon>
        <taxon>Actinomycetes</taxon>
        <taxon>Mycobacteriales</taxon>
        <taxon>Mycobacteriaceae</taxon>
        <taxon>Mycolicibacterium</taxon>
    </lineage>
</organism>
<dbReference type="PANTHER" id="PTHR43798:SF33">
    <property type="entry name" value="HYDROLASE, PUTATIVE (AFU_ORTHOLOGUE AFUA_2G14860)-RELATED"/>
    <property type="match status" value="1"/>
</dbReference>
<dbReference type="GO" id="GO:0016020">
    <property type="term" value="C:membrane"/>
    <property type="evidence" value="ECO:0007669"/>
    <property type="project" value="TreeGrafter"/>
</dbReference>
<dbReference type="GO" id="GO:0046464">
    <property type="term" value="P:acylglycerol catabolic process"/>
    <property type="evidence" value="ECO:0007669"/>
    <property type="project" value="TreeGrafter"/>
</dbReference>
<dbReference type="Gene3D" id="3.40.50.1820">
    <property type="entry name" value="alpha/beta hydrolase"/>
    <property type="match status" value="1"/>
</dbReference>
<evidence type="ECO:0000313" key="2">
    <source>
        <dbReference type="EMBL" id="GAT13654.1"/>
    </source>
</evidence>
<proteinExistence type="predicted"/>
<reference evidence="2 3" key="1">
    <citation type="journal article" date="2016" name="Genome Announc.">
        <title>Draft Genome Sequences of Five Rapidly Growing Mycobacterium Species, M. thermoresistibile, M. fortuitum subsp. acetamidolyticum, M. canariasense, M. brisbanense, and M. novocastrense.</title>
        <authorList>
            <person name="Katahira K."/>
            <person name="Ogura Y."/>
            <person name="Gotoh Y."/>
            <person name="Hayashi T."/>
        </authorList>
    </citation>
    <scope>NUCLEOTIDE SEQUENCE [LARGE SCALE GENOMIC DNA]</scope>
    <source>
        <strain evidence="2 3">JCM6362</strain>
    </source>
</reference>
<dbReference type="InterPro" id="IPR000073">
    <property type="entry name" value="AB_hydrolase_1"/>
</dbReference>
<dbReference type="RefSeq" id="WP_003928112.1">
    <property type="nucleotide sequence ID" value="NZ_BCTB01000003.1"/>
</dbReference>